<reference evidence="3" key="1">
    <citation type="submission" date="2017-09" db="EMBL/GenBank/DDBJ databases">
        <title>Arcobacter canalis sp. nov., a new species isolated from a water canal contaminated with urban sewage.</title>
        <authorList>
            <person name="Perez-Cataluna A."/>
            <person name="Salas-Masso N."/>
            <person name="Figueras M.J."/>
        </authorList>
    </citation>
    <scope>NUCLEOTIDE SEQUENCE [LARGE SCALE GENOMIC DNA]</scope>
    <source>
        <strain evidence="3">CECT 7727</strain>
    </source>
</reference>
<dbReference type="EMBL" id="CP032101">
    <property type="protein sequence ID" value="AXX86084.1"/>
    <property type="molecule type" value="Genomic_DNA"/>
</dbReference>
<evidence type="ECO:0008006" key="5">
    <source>
        <dbReference type="Google" id="ProtNLM"/>
    </source>
</evidence>
<dbReference type="EMBL" id="NXAO01000060">
    <property type="protein sequence ID" value="PHO14331.1"/>
    <property type="molecule type" value="Genomic_DNA"/>
</dbReference>
<dbReference type="Proteomes" id="UP000264693">
    <property type="component" value="Chromosome"/>
</dbReference>
<evidence type="ECO:0000313" key="4">
    <source>
        <dbReference type="Proteomes" id="UP000264693"/>
    </source>
</evidence>
<dbReference type="AlphaFoldDB" id="A0A347THK6"/>
<reference evidence="1 4" key="3">
    <citation type="submission" date="2018-08" db="EMBL/GenBank/DDBJ databases">
        <title>Complete genome of the Arcobacter marinus type strain JCM 15502.</title>
        <authorList>
            <person name="Miller W.G."/>
            <person name="Yee E."/>
            <person name="Huynh S."/>
            <person name="Parker C.T."/>
        </authorList>
    </citation>
    <scope>NUCLEOTIDE SEQUENCE [LARGE SCALE GENOMIC DNA]</scope>
    <source>
        <strain evidence="1 4">JCM 15502</strain>
    </source>
</reference>
<gene>
    <name evidence="1" type="ORF">AMRN_0314</name>
    <name evidence="2" type="ORF">CPH92_12305</name>
</gene>
<evidence type="ECO:0000313" key="1">
    <source>
        <dbReference type="EMBL" id="AXX86084.1"/>
    </source>
</evidence>
<proteinExistence type="predicted"/>
<dbReference type="KEGG" id="amar:AMRN_0314"/>
<dbReference type="PROSITE" id="PS51257">
    <property type="entry name" value="PROKAR_LIPOPROTEIN"/>
    <property type="match status" value="1"/>
</dbReference>
<evidence type="ECO:0000313" key="2">
    <source>
        <dbReference type="EMBL" id="PHO14331.1"/>
    </source>
</evidence>
<sequence>MKKLYLFIFVSFFVSGCISFNINNIKLPKKTLDLKNSKTIATFHPCANFSYISNVNDKEYGKLFIEYINLDNNCSWNGFERGFFEELFKQTLKIKSMKIVEQYDFDTYEFTTYLINNNSYVNLIFVYGVNSSKFILDYEGRLSKELISKYKHSYKSEYINKKRFLENYDKSLVKMANFYSYFSRESNRYLD</sequence>
<organism evidence="1 4">
    <name type="scientific">Malaciobacter marinus</name>
    <dbReference type="NCBI Taxonomy" id="505249"/>
    <lineage>
        <taxon>Bacteria</taxon>
        <taxon>Pseudomonadati</taxon>
        <taxon>Campylobacterota</taxon>
        <taxon>Epsilonproteobacteria</taxon>
        <taxon>Campylobacterales</taxon>
        <taxon>Arcobacteraceae</taxon>
        <taxon>Malaciobacter</taxon>
    </lineage>
</organism>
<protein>
    <recommendedName>
        <fullName evidence="5">Lipoprotein</fullName>
    </recommendedName>
</protein>
<accession>A0A347THK6</accession>
<keyword evidence="3" id="KW-1185">Reference proteome</keyword>
<evidence type="ECO:0000313" key="3">
    <source>
        <dbReference type="Proteomes" id="UP000224740"/>
    </source>
</evidence>
<dbReference type="Proteomes" id="UP000224740">
    <property type="component" value="Unassembled WGS sequence"/>
</dbReference>
<dbReference type="RefSeq" id="WP_099312254.1">
    <property type="nucleotide sequence ID" value="NZ_CP032101.1"/>
</dbReference>
<name>A0A347THK6_9BACT</name>
<reference evidence="2" key="2">
    <citation type="submission" date="2017-09" db="EMBL/GenBank/DDBJ databases">
        <authorList>
            <person name="Perez-Cataluna A."/>
            <person name="Figueras M.J."/>
            <person name="Salas-Masso N."/>
        </authorList>
    </citation>
    <scope>NUCLEOTIDE SEQUENCE</scope>
    <source>
        <strain evidence="2">CECT 7727</strain>
    </source>
</reference>